<dbReference type="CDD" id="cd00780">
    <property type="entry name" value="NTF2"/>
    <property type="match status" value="2"/>
</dbReference>
<dbReference type="InterPro" id="IPR000504">
    <property type="entry name" value="RRM_dom"/>
</dbReference>
<name>A0A061FSX0_THECC</name>
<dbReference type="InterPro" id="IPR002075">
    <property type="entry name" value="NTF2_dom"/>
</dbReference>
<evidence type="ECO:0008006" key="8">
    <source>
        <dbReference type="Google" id="ProtNLM"/>
    </source>
</evidence>
<dbReference type="Proteomes" id="UP000026915">
    <property type="component" value="Chromosome 10"/>
</dbReference>
<dbReference type="PROSITE" id="PS50177">
    <property type="entry name" value="NTF2_DOMAIN"/>
    <property type="match status" value="2"/>
</dbReference>
<dbReference type="PANTHER" id="PTHR10693:SF45">
    <property type="entry name" value="NUCLEAR TRANSPORT FACTOR 2 (NTF2) FAMILY PROTEIN WITH RNA BINDING (RRM-RBD-RNP MOTIFS) DOMAIN-CONTAINING PROTEIN"/>
    <property type="match status" value="1"/>
</dbReference>
<accession>A0A061FSX0</accession>
<evidence type="ECO:0000259" key="5">
    <source>
        <dbReference type="PROSITE" id="PS50177"/>
    </source>
</evidence>
<dbReference type="PROSITE" id="PS50102">
    <property type="entry name" value="RRM"/>
    <property type="match status" value="1"/>
</dbReference>
<dbReference type="SUPFAM" id="SSF54928">
    <property type="entry name" value="RNA-binding domain, RBD"/>
    <property type="match status" value="1"/>
</dbReference>
<sequence>MVTAVEADAFVKQYYCLPRDNQSLIDRYYNDSSSVKWSGEDGVMRDVTTMEGIYDHFLSSLDAQEYLIQSCDVQDSLAGGLLVVVTGCVTLKNDETKMFTQSFFLAPQEESFFVLNDVFRFFSDEEAVKDHADETSEPEAVKDHADETSEPEAVKDHADETSDPEAVKDHADETSDPLPTNLEPVPVQEIPSVPSEESKQKANSEKFSPQDLAEGFLDKYYDILLISPNLVHRFYKDSSKVSWESRDGVMSDVTVMESMYEHFSPRLDAKECDLLSSNVQGSCDTGISIQVVGRMTMNDDEIRHFSQSFFLAPQEKGYFVSNDVFRFLKDEEITKIDADETSDPLRTNFEPSPDQEMTMVSSLDPKQEPNTNNPAIPVTETSSSAVQNNALEETSIYVGNLRMRAKVEELEEAFKRFGIIKPDGVRIVNNDRIKKCYGFIEFESPISAQNAIQASSIKIGKKRVTIETINKTSDDEFHQGRMDSCQ</sequence>
<dbReference type="HOGENOM" id="CLU_026954_0_0_1"/>
<dbReference type="InterPro" id="IPR012677">
    <property type="entry name" value="Nucleotide-bd_a/b_plait_sf"/>
</dbReference>
<evidence type="ECO:0000313" key="7">
    <source>
        <dbReference type="Proteomes" id="UP000026915"/>
    </source>
</evidence>
<dbReference type="InterPro" id="IPR018222">
    <property type="entry name" value="Nuclear_transport_factor_2_euk"/>
</dbReference>
<dbReference type="Gene3D" id="3.30.70.330">
    <property type="match status" value="1"/>
</dbReference>
<dbReference type="InterPro" id="IPR039539">
    <property type="entry name" value="Ras_GTPase_bind_prot"/>
</dbReference>
<dbReference type="SMART" id="SM00360">
    <property type="entry name" value="RRM"/>
    <property type="match status" value="1"/>
</dbReference>
<dbReference type="Gramene" id="EOY20053">
    <property type="protein sequence ID" value="EOY20053"/>
    <property type="gene ID" value="TCM_045449"/>
</dbReference>
<feature type="domain" description="RRM" evidence="4">
    <location>
        <begin position="394"/>
        <end position="471"/>
    </location>
</feature>
<dbReference type="PANTHER" id="PTHR10693">
    <property type="entry name" value="RAS GTPASE-ACTIVATING PROTEIN-BINDING PROTEIN"/>
    <property type="match status" value="1"/>
</dbReference>
<dbReference type="eggNOG" id="KOG0116">
    <property type="taxonomic scope" value="Eukaryota"/>
</dbReference>
<evidence type="ECO:0000313" key="6">
    <source>
        <dbReference type="EMBL" id="EOY20053.1"/>
    </source>
</evidence>
<evidence type="ECO:0000259" key="4">
    <source>
        <dbReference type="PROSITE" id="PS50102"/>
    </source>
</evidence>
<evidence type="ECO:0000256" key="3">
    <source>
        <dbReference type="SAM" id="MobiDB-lite"/>
    </source>
</evidence>
<dbReference type="Pfam" id="PF02136">
    <property type="entry name" value="NTF2"/>
    <property type="match status" value="2"/>
</dbReference>
<dbReference type="SUPFAM" id="SSF54427">
    <property type="entry name" value="NTF2-like"/>
    <property type="match status" value="2"/>
</dbReference>
<dbReference type="Gene3D" id="3.10.450.50">
    <property type="match status" value="2"/>
</dbReference>
<evidence type="ECO:0000256" key="2">
    <source>
        <dbReference type="PROSITE-ProRule" id="PRU00176"/>
    </source>
</evidence>
<feature type="domain" description="NTF2" evidence="5">
    <location>
        <begin position="6"/>
        <end position="121"/>
    </location>
</feature>
<dbReference type="InParanoid" id="A0A061FSX0"/>
<dbReference type="CDD" id="cd00590">
    <property type="entry name" value="RRM_SF"/>
    <property type="match status" value="1"/>
</dbReference>
<dbReference type="Pfam" id="PF00076">
    <property type="entry name" value="RRM_1"/>
    <property type="match status" value="1"/>
</dbReference>
<dbReference type="InterPro" id="IPR035979">
    <property type="entry name" value="RBD_domain_sf"/>
</dbReference>
<feature type="compositionally biased region" description="Basic and acidic residues" evidence="3">
    <location>
        <begin position="129"/>
        <end position="173"/>
    </location>
</feature>
<dbReference type="InterPro" id="IPR032710">
    <property type="entry name" value="NTF2-like_dom_sf"/>
</dbReference>
<evidence type="ECO:0000256" key="1">
    <source>
        <dbReference type="ARBA" id="ARBA00022884"/>
    </source>
</evidence>
<reference evidence="6 7" key="1">
    <citation type="journal article" date="2013" name="Genome Biol.">
        <title>The genome sequence of the most widely cultivated cacao type and its use to identify candidate genes regulating pod color.</title>
        <authorList>
            <person name="Motamayor J.C."/>
            <person name="Mockaitis K."/>
            <person name="Schmutz J."/>
            <person name="Haiminen N."/>
            <person name="Iii D.L."/>
            <person name="Cornejo O."/>
            <person name="Findley S.D."/>
            <person name="Zheng P."/>
            <person name="Utro F."/>
            <person name="Royaert S."/>
            <person name="Saski C."/>
            <person name="Jenkins J."/>
            <person name="Podicheti R."/>
            <person name="Zhao M."/>
            <person name="Scheffler B.E."/>
            <person name="Stack J.C."/>
            <person name="Feltus F.A."/>
            <person name="Mustiga G.M."/>
            <person name="Amores F."/>
            <person name="Phillips W."/>
            <person name="Marelli J.P."/>
            <person name="May G.D."/>
            <person name="Shapiro H."/>
            <person name="Ma J."/>
            <person name="Bustamante C.D."/>
            <person name="Schnell R.J."/>
            <person name="Main D."/>
            <person name="Gilbert D."/>
            <person name="Parida L."/>
            <person name="Kuhn D.N."/>
        </authorList>
    </citation>
    <scope>NUCLEOTIDE SEQUENCE [LARGE SCALE GENOMIC DNA]</scope>
    <source>
        <strain evidence="7">cv. Matina 1-6</strain>
    </source>
</reference>
<dbReference type="GO" id="GO:0003729">
    <property type="term" value="F:mRNA binding"/>
    <property type="evidence" value="ECO:0000318"/>
    <property type="project" value="GO_Central"/>
</dbReference>
<organism evidence="6 7">
    <name type="scientific">Theobroma cacao</name>
    <name type="common">Cacao</name>
    <name type="synonym">Cocoa</name>
    <dbReference type="NCBI Taxonomy" id="3641"/>
    <lineage>
        <taxon>Eukaryota</taxon>
        <taxon>Viridiplantae</taxon>
        <taxon>Streptophyta</taxon>
        <taxon>Embryophyta</taxon>
        <taxon>Tracheophyta</taxon>
        <taxon>Spermatophyta</taxon>
        <taxon>Magnoliopsida</taxon>
        <taxon>eudicotyledons</taxon>
        <taxon>Gunneridae</taxon>
        <taxon>Pentapetalae</taxon>
        <taxon>rosids</taxon>
        <taxon>malvids</taxon>
        <taxon>Malvales</taxon>
        <taxon>Malvaceae</taxon>
        <taxon>Byttnerioideae</taxon>
        <taxon>Theobroma</taxon>
    </lineage>
</organism>
<dbReference type="AlphaFoldDB" id="A0A061FSX0"/>
<feature type="region of interest" description="Disordered" evidence="3">
    <location>
        <begin position="129"/>
        <end position="207"/>
    </location>
</feature>
<feature type="region of interest" description="Disordered" evidence="3">
    <location>
        <begin position="340"/>
        <end position="375"/>
    </location>
</feature>
<feature type="domain" description="NTF2" evidence="5">
    <location>
        <begin position="212"/>
        <end position="327"/>
    </location>
</feature>
<protein>
    <recommendedName>
        <fullName evidence="8">Nuclear transport factor 2 family protein with RNA binding domain</fullName>
    </recommendedName>
</protein>
<gene>
    <name evidence="6" type="ORF">TCM_045449</name>
</gene>
<dbReference type="GO" id="GO:0005829">
    <property type="term" value="C:cytosol"/>
    <property type="evidence" value="ECO:0000318"/>
    <property type="project" value="GO_Central"/>
</dbReference>
<proteinExistence type="predicted"/>
<keyword evidence="1 2" id="KW-0694">RNA-binding</keyword>
<keyword evidence="7" id="KW-1185">Reference proteome</keyword>
<dbReference type="EMBL" id="CM001888">
    <property type="protein sequence ID" value="EOY20053.1"/>
    <property type="molecule type" value="Genomic_DNA"/>
</dbReference>